<evidence type="ECO:0000256" key="3">
    <source>
        <dbReference type="SAM" id="MobiDB-lite"/>
    </source>
</evidence>
<dbReference type="PROSITE" id="PS51294">
    <property type="entry name" value="HTH_MYB"/>
    <property type="match status" value="1"/>
</dbReference>
<feature type="region of interest" description="Disordered" evidence="3">
    <location>
        <begin position="494"/>
        <end position="560"/>
    </location>
</feature>
<dbReference type="InterPro" id="IPR017930">
    <property type="entry name" value="Myb_dom"/>
</dbReference>
<dbReference type="EMBL" id="OIVN01000990">
    <property type="protein sequence ID" value="SPC88341.1"/>
    <property type="molecule type" value="Genomic_DNA"/>
</dbReference>
<protein>
    <submittedName>
        <fullName evidence="6">Uncharacterized protein</fullName>
    </submittedName>
</protein>
<name>A0A2N9FN71_FAGSY</name>
<sequence>MVEKTNKKQKKGSISQDDICTLLQRYNVTTVLTLLQEVAHCADVKIDWNALVKNTSTGISDAREYQMLWRHLAYRHALLDQFQHGSHPLDDDSDLEYEVETFPAVSGEASIEAAASVKVLIASGLPSDSSLPNSLVVEAPLTINIPNGLSSRSPLENSEATCSMQGTNITVPVSVQRQHLPAAPPAEVLDANGKMAPRRKRKQWSEAEDIELIAAVQKCGEGNWANILKGDFKGNRTASQLSQRWSNLKKKHGNLNVGPSSSGSQLSEALWAAHHAMSLALDTPVKNSTSPRPAGTNTTSNSVLPTTTAEAAIIGSSSIQAQDRSQQGSVPTKGSPLGPLGSTAKSQVSSKKASTQHTIGSDSVLRATAVAAGARIFSPSDAASFIKATQTKNVVHFKPTSGSSTKSSMPAGVSTHLVCTGPKVTPCSSYPPVSVAPTVSHPGSVNAASPTVQQTASAFPTSSNLSSEPTNAVSSSLPSEILLKQEVKTAEEIKVSESGNAPKQQLQGDGTCVSANAETESDHKAEARQNANDTEVMDSSVRGDNQSAPEVKSENEGINEKQADWASRIADGCSEKLEVLFKKEAVNEIEG</sequence>
<dbReference type="Gene3D" id="1.10.10.60">
    <property type="entry name" value="Homeodomain-like"/>
    <property type="match status" value="1"/>
</dbReference>
<reference evidence="6" key="1">
    <citation type="submission" date="2018-02" db="EMBL/GenBank/DDBJ databases">
        <authorList>
            <person name="Cohen D.B."/>
            <person name="Kent A.D."/>
        </authorList>
    </citation>
    <scope>NUCLEOTIDE SEQUENCE</scope>
</reference>
<evidence type="ECO:0000259" key="4">
    <source>
        <dbReference type="PROSITE" id="PS50090"/>
    </source>
</evidence>
<feature type="compositionally biased region" description="Polar residues" evidence="3">
    <location>
        <begin position="497"/>
        <end position="518"/>
    </location>
</feature>
<evidence type="ECO:0000259" key="5">
    <source>
        <dbReference type="PROSITE" id="PS51294"/>
    </source>
</evidence>
<dbReference type="InterPro" id="IPR001005">
    <property type="entry name" value="SANT/Myb"/>
</dbReference>
<feature type="domain" description="Myb-like" evidence="4">
    <location>
        <begin position="196"/>
        <end position="249"/>
    </location>
</feature>
<feature type="region of interest" description="Disordered" evidence="3">
    <location>
        <begin position="283"/>
        <end position="305"/>
    </location>
</feature>
<accession>A0A2N9FN71</accession>
<evidence type="ECO:0000256" key="1">
    <source>
        <dbReference type="ARBA" id="ARBA00004123"/>
    </source>
</evidence>
<proteinExistence type="predicted"/>
<feature type="compositionally biased region" description="Polar residues" evidence="3">
    <location>
        <begin position="317"/>
        <end position="332"/>
    </location>
</feature>
<dbReference type="SMART" id="SM00717">
    <property type="entry name" value="SANT"/>
    <property type="match status" value="1"/>
</dbReference>
<organism evidence="6">
    <name type="scientific">Fagus sylvatica</name>
    <name type="common">Beechnut</name>
    <dbReference type="NCBI Taxonomy" id="28930"/>
    <lineage>
        <taxon>Eukaryota</taxon>
        <taxon>Viridiplantae</taxon>
        <taxon>Streptophyta</taxon>
        <taxon>Embryophyta</taxon>
        <taxon>Tracheophyta</taxon>
        <taxon>Spermatophyta</taxon>
        <taxon>Magnoliopsida</taxon>
        <taxon>eudicotyledons</taxon>
        <taxon>Gunneridae</taxon>
        <taxon>Pentapetalae</taxon>
        <taxon>rosids</taxon>
        <taxon>fabids</taxon>
        <taxon>Fagales</taxon>
        <taxon>Fagaceae</taxon>
        <taxon>Fagus</taxon>
    </lineage>
</organism>
<dbReference type="AlphaFoldDB" id="A0A2N9FN71"/>
<comment type="subcellular location">
    <subcellularLocation>
        <location evidence="1">Nucleus</location>
    </subcellularLocation>
</comment>
<keyword evidence="2" id="KW-0539">Nucleus</keyword>
<dbReference type="PANTHER" id="PTHR47206:SF1">
    <property type="entry name" value="HOMEODOMAIN-LIKE SUPERFAMILY PROTEIN"/>
    <property type="match status" value="1"/>
</dbReference>
<feature type="region of interest" description="Disordered" evidence="3">
    <location>
        <begin position="445"/>
        <end position="477"/>
    </location>
</feature>
<dbReference type="SUPFAM" id="SSF46689">
    <property type="entry name" value="Homeodomain-like"/>
    <property type="match status" value="1"/>
</dbReference>
<dbReference type="InterPro" id="IPR009057">
    <property type="entry name" value="Homeodomain-like_sf"/>
</dbReference>
<dbReference type="CDD" id="cd11660">
    <property type="entry name" value="SANT_TRF"/>
    <property type="match status" value="1"/>
</dbReference>
<evidence type="ECO:0000313" key="6">
    <source>
        <dbReference type="EMBL" id="SPC88341.1"/>
    </source>
</evidence>
<feature type="domain" description="HTH myb-type" evidence="5">
    <location>
        <begin position="196"/>
        <end position="253"/>
    </location>
</feature>
<dbReference type="Pfam" id="PF00249">
    <property type="entry name" value="Myb_DNA-binding"/>
    <property type="match status" value="1"/>
</dbReference>
<gene>
    <name evidence="6" type="ORF">FSB_LOCUS16223</name>
</gene>
<feature type="compositionally biased region" description="Basic and acidic residues" evidence="3">
    <location>
        <begin position="551"/>
        <end position="560"/>
    </location>
</feature>
<evidence type="ECO:0000256" key="2">
    <source>
        <dbReference type="ARBA" id="ARBA00023242"/>
    </source>
</evidence>
<feature type="region of interest" description="Disordered" evidence="3">
    <location>
        <begin position="317"/>
        <end position="360"/>
    </location>
</feature>
<dbReference type="PROSITE" id="PS50090">
    <property type="entry name" value="MYB_LIKE"/>
    <property type="match status" value="1"/>
</dbReference>
<feature type="compositionally biased region" description="Polar residues" evidence="3">
    <location>
        <begin position="343"/>
        <end position="360"/>
    </location>
</feature>
<feature type="compositionally biased region" description="Polar residues" evidence="3">
    <location>
        <begin position="285"/>
        <end position="305"/>
    </location>
</feature>
<dbReference type="GO" id="GO:0005634">
    <property type="term" value="C:nucleus"/>
    <property type="evidence" value="ECO:0007669"/>
    <property type="project" value="UniProtKB-SubCell"/>
</dbReference>
<dbReference type="PANTHER" id="PTHR47206">
    <property type="entry name" value="HOMEODOMAIN-LIKE SUPERFAMILY PROTEIN"/>
    <property type="match status" value="1"/>
</dbReference>